<proteinExistence type="predicted"/>
<dbReference type="AlphaFoldDB" id="A0A4Y2A0V7"/>
<comment type="caution">
    <text evidence="1">The sequence shown here is derived from an EMBL/GenBank/DDBJ whole genome shotgun (WGS) entry which is preliminary data.</text>
</comment>
<evidence type="ECO:0000313" key="2">
    <source>
        <dbReference type="Proteomes" id="UP000499080"/>
    </source>
</evidence>
<dbReference type="EMBL" id="BGPR01000003">
    <property type="protein sequence ID" value="GBL73392.1"/>
    <property type="molecule type" value="Genomic_DNA"/>
</dbReference>
<protein>
    <submittedName>
        <fullName evidence="1">Uncharacterized protein</fullName>
    </submittedName>
</protein>
<reference evidence="1 2" key="1">
    <citation type="journal article" date="2019" name="Sci. Rep.">
        <title>Orb-weaving spider Araneus ventricosus genome elucidates the spidroin gene catalogue.</title>
        <authorList>
            <person name="Kono N."/>
            <person name="Nakamura H."/>
            <person name="Ohtoshi R."/>
            <person name="Moran D.A.P."/>
            <person name="Shinohara A."/>
            <person name="Yoshida Y."/>
            <person name="Fujiwara M."/>
            <person name="Mori M."/>
            <person name="Tomita M."/>
            <person name="Arakawa K."/>
        </authorList>
    </citation>
    <scope>NUCLEOTIDE SEQUENCE [LARGE SCALE GENOMIC DNA]</scope>
</reference>
<keyword evidence="2" id="KW-1185">Reference proteome</keyword>
<evidence type="ECO:0000313" key="1">
    <source>
        <dbReference type="EMBL" id="GBL73392.1"/>
    </source>
</evidence>
<accession>A0A4Y2A0V7</accession>
<name>A0A4Y2A0V7_ARAVE</name>
<dbReference type="Proteomes" id="UP000499080">
    <property type="component" value="Unassembled WGS sequence"/>
</dbReference>
<sequence length="133" mass="15392">MSPVPTEERGSREKKKHSAVFFSHAHEHQKEENGISGHGNIKYHMTKVLLRPSRRRGEKYGTLRLRNSYQVVQSEKTKIRHDSSVIKLKRDLAVNSYEANDEVRTNIFQNYFQEGLVSVCFASQYLQGENNPS</sequence>
<gene>
    <name evidence="1" type="ORF">AVEN_159406_1</name>
</gene>
<organism evidence="1 2">
    <name type="scientific">Araneus ventricosus</name>
    <name type="common">Orbweaver spider</name>
    <name type="synonym">Epeira ventricosa</name>
    <dbReference type="NCBI Taxonomy" id="182803"/>
    <lineage>
        <taxon>Eukaryota</taxon>
        <taxon>Metazoa</taxon>
        <taxon>Ecdysozoa</taxon>
        <taxon>Arthropoda</taxon>
        <taxon>Chelicerata</taxon>
        <taxon>Arachnida</taxon>
        <taxon>Araneae</taxon>
        <taxon>Araneomorphae</taxon>
        <taxon>Entelegynae</taxon>
        <taxon>Araneoidea</taxon>
        <taxon>Araneidae</taxon>
        <taxon>Araneus</taxon>
    </lineage>
</organism>